<feature type="chain" id="PRO_5042662652" description="Dirigent protein" evidence="4">
    <location>
        <begin position="29"/>
        <end position="194"/>
    </location>
</feature>
<dbReference type="Proteomes" id="UP001420932">
    <property type="component" value="Unassembled WGS sequence"/>
</dbReference>
<evidence type="ECO:0000256" key="1">
    <source>
        <dbReference type="ARBA" id="ARBA00010746"/>
    </source>
</evidence>
<gene>
    <name evidence="5" type="ORF">Syun_005603</name>
</gene>
<comment type="subunit">
    <text evidence="2 4">Homodimer.</text>
</comment>
<evidence type="ECO:0000256" key="4">
    <source>
        <dbReference type="RuleBase" id="RU363099"/>
    </source>
</evidence>
<keyword evidence="6" id="KW-1185">Reference proteome</keyword>
<dbReference type="EMBL" id="JBBNAF010000002">
    <property type="protein sequence ID" value="KAK9164701.1"/>
    <property type="molecule type" value="Genomic_DNA"/>
</dbReference>
<dbReference type="Gene3D" id="2.40.480.10">
    <property type="entry name" value="Allene oxide cyclase-like"/>
    <property type="match status" value="1"/>
</dbReference>
<evidence type="ECO:0000256" key="2">
    <source>
        <dbReference type="ARBA" id="ARBA00011738"/>
    </source>
</evidence>
<comment type="function">
    <text evidence="4">Dirigent proteins impart stereoselectivity on the phenoxy radical-coupling reaction, yielding optically active lignans from two molecules of coniferyl alcohol in the biosynthesis of lignans, flavonolignans, and alkaloids and thus plays a central role in plant secondary metabolism.</text>
</comment>
<feature type="signal peptide" evidence="4">
    <location>
        <begin position="1"/>
        <end position="28"/>
    </location>
</feature>
<evidence type="ECO:0000313" key="5">
    <source>
        <dbReference type="EMBL" id="KAK9164701.1"/>
    </source>
</evidence>
<comment type="caution">
    <text evidence="5">The sequence shown here is derived from an EMBL/GenBank/DDBJ whole genome shotgun (WGS) entry which is preliminary data.</text>
</comment>
<evidence type="ECO:0000256" key="3">
    <source>
        <dbReference type="ARBA" id="ARBA00022525"/>
    </source>
</evidence>
<dbReference type="PANTHER" id="PTHR47586:SF1">
    <property type="entry name" value="DIRIGENT PROTEIN"/>
    <property type="match status" value="1"/>
</dbReference>
<accession>A0AAP0L5H3</accession>
<proteinExistence type="inferred from homology"/>
<dbReference type="InterPro" id="IPR004265">
    <property type="entry name" value="Dirigent"/>
</dbReference>
<dbReference type="InterPro" id="IPR044859">
    <property type="entry name" value="Allene_oxi_cyc_Dirigent"/>
</dbReference>
<evidence type="ECO:0000313" key="6">
    <source>
        <dbReference type="Proteomes" id="UP001420932"/>
    </source>
</evidence>
<dbReference type="GO" id="GO:0009699">
    <property type="term" value="P:phenylpropanoid biosynthetic process"/>
    <property type="evidence" value="ECO:0007669"/>
    <property type="project" value="UniProtKB-ARBA"/>
</dbReference>
<keyword evidence="4" id="KW-0052">Apoplast</keyword>
<comment type="subcellular location">
    <subcellularLocation>
        <location evidence="4">Secreted</location>
        <location evidence="4">Extracellular space</location>
        <location evidence="4">Apoplast</location>
    </subcellularLocation>
</comment>
<name>A0AAP0L5H3_9MAGN</name>
<dbReference type="Pfam" id="PF03018">
    <property type="entry name" value="Dirigent"/>
    <property type="match status" value="1"/>
</dbReference>
<protein>
    <recommendedName>
        <fullName evidence="4">Dirigent protein</fullName>
    </recommendedName>
</protein>
<keyword evidence="3 4" id="KW-0964">Secreted</keyword>
<organism evidence="5 6">
    <name type="scientific">Stephania yunnanensis</name>
    <dbReference type="NCBI Taxonomy" id="152371"/>
    <lineage>
        <taxon>Eukaryota</taxon>
        <taxon>Viridiplantae</taxon>
        <taxon>Streptophyta</taxon>
        <taxon>Embryophyta</taxon>
        <taxon>Tracheophyta</taxon>
        <taxon>Spermatophyta</taxon>
        <taxon>Magnoliopsida</taxon>
        <taxon>Ranunculales</taxon>
        <taxon>Menispermaceae</taxon>
        <taxon>Menispermoideae</taxon>
        <taxon>Cissampelideae</taxon>
        <taxon>Stephania</taxon>
    </lineage>
</organism>
<dbReference type="PANTHER" id="PTHR47586">
    <property type="entry name" value="DIRIGENT PROTEIN"/>
    <property type="match status" value="1"/>
</dbReference>
<dbReference type="AlphaFoldDB" id="A0AAP0L5H3"/>
<dbReference type="GO" id="GO:0048046">
    <property type="term" value="C:apoplast"/>
    <property type="evidence" value="ECO:0007669"/>
    <property type="project" value="UniProtKB-SubCell"/>
</dbReference>
<comment type="similarity">
    <text evidence="1 4">Belongs to the plant dirigent protein family.</text>
</comment>
<keyword evidence="4" id="KW-0732">Signal</keyword>
<reference evidence="5 6" key="1">
    <citation type="submission" date="2024-01" db="EMBL/GenBank/DDBJ databases">
        <title>Genome assemblies of Stephania.</title>
        <authorList>
            <person name="Yang L."/>
        </authorList>
    </citation>
    <scope>NUCLEOTIDE SEQUENCE [LARGE SCALE GENOMIC DNA]</scope>
    <source>
        <strain evidence="5">YNDBR</strain>
        <tissue evidence="5">Leaf</tissue>
    </source>
</reference>
<sequence>MASSRHCPVTLFAVFPLLSLIILPCAIASTSHYHHHNHNHELKSLHFSLYQHDIINQTVYLIVKGVVGPGVGQVAVPFGTIYVFQEPMTVTANRSSAVVGVVQGSSTVSSFDGLESMAVAKITLNMKHYKGSLSVLGIAHSMKPADHPVVGGTGDFLFVQGYVTSSPVDLKGNALVYKIEFHLYWPPYATKLMT</sequence>